<comment type="caution">
    <text evidence="1">The sequence shown here is derived from an EMBL/GenBank/DDBJ whole genome shotgun (WGS) entry which is preliminary data.</text>
</comment>
<organism evidence="1 2">
    <name type="scientific">Araneus ventricosus</name>
    <name type="common">Orbweaver spider</name>
    <name type="synonym">Epeira ventricosa</name>
    <dbReference type="NCBI Taxonomy" id="182803"/>
    <lineage>
        <taxon>Eukaryota</taxon>
        <taxon>Metazoa</taxon>
        <taxon>Ecdysozoa</taxon>
        <taxon>Arthropoda</taxon>
        <taxon>Chelicerata</taxon>
        <taxon>Arachnida</taxon>
        <taxon>Araneae</taxon>
        <taxon>Araneomorphae</taxon>
        <taxon>Entelegynae</taxon>
        <taxon>Araneoidea</taxon>
        <taxon>Araneidae</taxon>
        <taxon>Araneus</taxon>
    </lineage>
</organism>
<protein>
    <submittedName>
        <fullName evidence="1">Uncharacterized protein</fullName>
    </submittedName>
</protein>
<accession>A0A4Y2EUN0</accession>
<dbReference type="AlphaFoldDB" id="A0A4Y2EUN0"/>
<evidence type="ECO:0000313" key="2">
    <source>
        <dbReference type="Proteomes" id="UP000499080"/>
    </source>
</evidence>
<keyword evidence="2" id="KW-1185">Reference proteome</keyword>
<evidence type="ECO:0000313" key="1">
    <source>
        <dbReference type="EMBL" id="GBM31878.1"/>
    </source>
</evidence>
<proteinExistence type="predicted"/>
<reference evidence="1 2" key="1">
    <citation type="journal article" date="2019" name="Sci. Rep.">
        <title>Orb-weaving spider Araneus ventricosus genome elucidates the spidroin gene catalogue.</title>
        <authorList>
            <person name="Kono N."/>
            <person name="Nakamura H."/>
            <person name="Ohtoshi R."/>
            <person name="Moran D.A.P."/>
            <person name="Shinohara A."/>
            <person name="Yoshida Y."/>
            <person name="Fujiwara M."/>
            <person name="Mori M."/>
            <person name="Tomita M."/>
            <person name="Arakawa K."/>
        </authorList>
    </citation>
    <scope>NUCLEOTIDE SEQUENCE [LARGE SCALE GENOMIC DNA]</scope>
</reference>
<name>A0A4Y2EUN0_ARAVE</name>
<dbReference type="EMBL" id="BGPR01000693">
    <property type="protein sequence ID" value="GBM31878.1"/>
    <property type="molecule type" value="Genomic_DNA"/>
</dbReference>
<gene>
    <name evidence="1" type="ORF">AVEN_183285_1</name>
</gene>
<dbReference type="OrthoDB" id="6624942at2759"/>
<dbReference type="Proteomes" id="UP000499080">
    <property type="component" value="Unassembled WGS sequence"/>
</dbReference>
<sequence>MLPNKGVNPNLHIKIVDLRSAIVNGSDVRRQSNMVVYNVHSYLKELVSSKPNATVKEELLSQRQKVTADACGVSCRRVQRSCAEADMTAAAEVLNNSRVTQEK</sequence>